<feature type="region of interest" description="Disordered" evidence="1">
    <location>
        <begin position="38"/>
        <end position="58"/>
    </location>
</feature>
<gene>
    <name evidence="2" type="ORF">NCTC11466_02204</name>
</gene>
<evidence type="ECO:0008006" key="4">
    <source>
        <dbReference type="Google" id="ProtNLM"/>
    </source>
</evidence>
<reference evidence="2 3" key="1">
    <citation type="submission" date="2018-12" db="EMBL/GenBank/DDBJ databases">
        <authorList>
            <consortium name="Pathogen Informatics"/>
        </authorList>
    </citation>
    <scope>NUCLEOTIDE SEQUENCE [LARGE SCALE GENOMIC DNA]</scope>
    <source>
        <strain evidence="2 3">NCTC11466</strain>
    </source>
</reference>
<dbReference type="AlphaFoldDB" id="A0A3S4JBL8"/>
<evidence type="ECO:0000256" key="1">
    <source>
        <dbReference type="SAM" id="MobiDB-lite"/>
    </source>
</evidence>
<evidence type="ECO:0000313" key="2">
    <source>
        <dbReference type="EMBL" id="VEB97522.1"/>
    </source>
</evidence>
<dbReference type="EMBL" id="LR134201">
    <property type="protein sequence ID" value="VEB97522.1"/>
    <property type="molecule type" value="Genomic_DNA"/>
</dbReference>
<dbReference type="InterPro" id="IPR017853">
    <property type="entry name" value="GH"/>
</dbReference>
<organism evidence="2 3">
    <name type="scientific">Cedecea lapagei</name>
    <dbReference type="NCBI Taxonomy" id="158823"/>
    <lineage>
        <taxon>Bacteria</taxon>
        <taxon>Pseudomonadati</taxon>
        <taxon>Pseudomonadota</taxon>
        <taxon>Gammaproteobacteria</taxon>
        <taxon>Enterobacterales</taxon>
        <taxon>Enterobacteriaceae</taxon>
        <taxon>Cedecea</taxon>
    </lineage>
</organism>
<dbReference type="SUPFAM" id="SSF51445">
    <property type="entry name" value="(Trans)glycosidases"/>
    <property type="match status" value="1"/>
</dbReference>
<feature type="compositionally biased region" description="Basic and acidic residues" evidence="1">
    <location>
        <begin position="48"/>
        <end position="58"/>
    </location>
</feature>
<name>A0A3S4JBL8_9ENTR</name>
<dbReference type="OrthoDB" id="6555153at2"/>
<evidence type="ECO:0000313" key="3">
    <source>
        <dbReference type="Proteomes" id="UP000274122"/>
    </source>
</evidence>
<dbReference type="RefSeq" id="WP_126356222.1">
    <property type="nucleotide sequence ID" value="NZ_LR134201.1"/>
</dbReference>
<dbReference type="KEGG" id="clap:NCTC11466_02204"/>
<dbReference type="Proteomes" id="UP000274122">
    <property type="component" value="Chromosome"/>
</dbReference>
<proteinExistence type="predicted"/>
<protein>
    <recommendedName>
        <fullName evidence="4">Chitinase</fullName>
    </recommendedName>
</protein>
<keyword evidence="3" id="KW-1185">Reference proteome</keyword>
<accession>A0A3S4JBL8</accession>
<sequence>MDKIILGGWSQSLSGKPLQEFDVMMYGMVTNLDGLTTGTSASPGWSPEKQDKPDNTPDFKGKTLWVYGGGGCSPEGKPSSTEEVLRIAEATKSRGWDGVDFDDECNMNTDLVIETMKHLKGDAKETSFGFIAGYSYNHPATDTGKKLNAKVKNIIQSGQCDRLIHYCYASAMWSKEDIIGNVIPALKQTLAHGAENNKCILALTTKGLTDWSLNYFIDQVLDFKLGGLFIWKYEDLKDEHLKIIKGRLLK</sequence>